<comment type="caution">
    <text evidence="2">The sequence shown here is derived from an EMBL/GenBank/DDBJ whole genome shotgun (WGS) entry which is preliminary data.</text>
</comment>
<evidence type="ECO:0000313" key="3">
    <source>
        <dbReference type="Proteomes" id="UP000298050"/>
    </source>
</evidence>
<evidence type="ECO:0000313" key="2">
    <source>
        <dbReference type="EMBL" id="TGD70943.1"/>
    </source>
</evidence>
<keyword evidence="1" id="KW-0812">Transmembrane</keyword>
<feature type="transmembrane region" description="Helical" evidence="1">
    <location>
        <begin position="120"/>
        <end position="137"/>
    </location>
</feature>
<accession>A0A4Z0LU51</accession>
<proteinExistence type="predicted"/>
<name>A0A4Z0LU51_9GAMM</name>
<feature type="transmembrane region" description="Helical" evidence="1">
    <location>
        <begin position="180"/>
        <end position="198"/>
    </location>
</feature>
<dbReference type="InterPro" id="IPR007038">
    <property type="entry name" value="HupE_UreJ"/>
</dbReference>
<organism evidence="2 3">
    <name type="scientific">Mangrovimicrobium sediminis</name>
    <dbReference type="NCBI Taxonomy" id="2562682"/>
    <lineage>
        <taxon>Bacteria</taxon>
        <taxon>Pseudomonadati</taxon>
        <taxon>Pseudomonadota</taxon>
        <taxon>Gammaproteobacteria</taxon>
        <taxon>Cellvibrionales</taxon>
        <taxon>Halieaceae</taxon>
        <taxon>Mangrovimicrobium</taxon>
    </lineage>
</organism>
<dbReference type="RefSeq" id="WP_135446508.1">
    <property type="nucleotide sequence ID" value="NZ_SRLE01000017.1"/>
</dbReference>
<evidence type="ECO:0000256" key="1">
    <source>
        <dbReference type="SAM" id="Phobius"/>
    </source>
</evidence>
<dbReference type="OrthoDB" id="9808192at2"/>
<keyword evidence="1" id="KW-0472">Membrane</keyword>
<keyword evidence="1" id="KW-1133">Transmembrane helix</keyword>
<sequence length="204" mass="20763">MHDSLRTTPYWRSLAAIVLTLGSLPAWAHVEQGVAGGLVSGLLHPVMGPDHLVAMVAVGLWGAQLGAPAIWLLPVVFPVVMALGGLFGVAGVPLPFIEFGIALSALLLGLAVAARFRANLVVMAVLVGLFAIFHGHAHGTELPQSANAMAFGVGFVISTGLLHLAGILIGLLVRWPVGSAVVRACGAGIAAIGLYYLSAASGLA</sequence>
<gene>
    <name evidence="2" type="ORF">E4634_20280</name>
</gene>
<dbReference type="Pfam" id="PF04955">
    <property type="entry name" value="HupE_UreJ"/>
    <property type="match status" value="1"/>
</dbReference>
<dbReference type="PIRSF" id="PIRSF016919">
    <property type="entry name" value="HupE_UreJ"/>
    <property type="match status" value="1"/>
</dbReference>
<keyword evidence="3" id="KW-1185">Reference proteome</keyword>
<reference evidence="2 3" key="1">
    <citation type="submission" date="2019-04" db="EMBL/GenBank/DDBJ databases">
        <title>Taxonomy of novel Haliea sp. from mangrove soil of West Coast of India.</title>
        <authorList>
            <person name="Verma A."/>
            <person name="Kumar P."/>
            <person name="Krishnamurthi S."/>
        </authorList>
    </citation>
    <scope>NUCLEOTIDE SEQUENCE [LARGE SCALE GENOMIC DNA]</scope>
    <source>
        <strain evidence="2 3">SAOS-164</strain>
    </source>
</reference>
<feature type="transmembrane region" description="Helical" evidence="1">
    <location>
        <begin position="70"/>
        <end position="90"/>
    </location>
</feature>
<dbReference type="Proteomes" id="UP000298050">
    <property type="component" value="Unassembled WGS sequence"/>
</dbReference>
<feature type="transmembrane region" description="Helical" evidence="1">
    <location>
        <begin position="149"/>
        <end position="173"/>
    </location>
</feature>
<protein>
    <submittedName>
        <fullName evidence="2">HupE/UreJ family protein</fullName>
    </submittedName>
</protein>
<feature type="transmembrane region" description="Helical" evidence="1">
    <location>
        <begin position="38"/>
        <end position="63"/>
    </location>
</feature>
<dbReference type="EMBL" id="SRLE01000017">
    <property type="protein sequence ID" value="TGD70943.1"/>
    <property type="molecule type" value="Genomic_DNA"/>
</dbReference>
<dbReference type="AlphaFoldDB" id="A0A4Z0LU51"/>
<feature type="transmembrane region" description="Helical" evidence="1">
    <location>
        <begin position="96"/>
        <end position="113"/>
    </location>
</feature>